<reference evidence="1 2" key="1">
    <citation type="submission" date="2019-07" db="EMBL/GenBank/DDBJ databases">
        <title>Whole genome shotgun sequence of Cellulomonas soli NBRC 109434.</title>
        <authorList>
            <person name="Hosoyama A."/>
            <person name="Uohara A."/>
            <person name="Ohji S."/>
            <person name="Ichikawa N."/>
        </authorList>
    </citation>
    <scope>NUCLEOTIDE SEQUENCE [LARGE SCALE GENOMIC DNA]</scope>
    <source>
        <strain evidence="1 2">NBRC 109434</strain>
    </source>
</reference>
<accession>A0A512PFI4</accession>
<dbReference type="EMBL" id="BKAL01000010">
    <property type="protein sequence ID" value="GEP69961.1"/>
    <property type="molecule type" value="Genomic_DNA"/>
</dbReference>
<gene>
    <name evidence="1" type="ORF">CSO01_26760</name>
</gene>
<keyword evidence="2" id="KW-1185">Reference proteome</keyword>
<organism evidence="1 2">
    <name type="scientific">Cellulomonas soli</name>
    <dbReference type="NCBI Taxonomy" id="931535"/>
    <lineage>
        <taxon>Bacteria</taxon>
        <taxon>Bacillati</taxon>
        <taxon>Actinomycetota</taxon>
        <taxon>Actinomycetes</taxon>
        <taxon>Micrococcales</taxon>
        <taxon>Cellulomonadaceae</taxon>
        <taxon>Cellulomonas</taxon>
    </lineage>
</organism>
<protein>
    <submittedName>
        <fullName evidence="1">Uncharacterized protein</fullName>
    </submittedName>
</protein>
<dbReference type="Proteomes" id="UP000321798">
    <property type="component" value="Unassembled WGS sequence"/>
</dbReference>
<name>A0A512PFI4_9CELL</name>
<comment type="caution">
    <text evidence="1">The sequence shown here is derived from an EMBL/GenBank/DDBJ whole genome shotgun (WGS) entry which is preliminary data.</text>
</comment>
<evidence type="ECO:0000313" key="1">
    <source>
        <dbReference type="EMBL" id="GEP69961.1"/>
    </source>
</evidence>
<dbReference type="AlphaFoldDB" id="A0A512PFI4"/>
<sequence length="270" mass="28844">MTDHPLVTEYLRRLGQASAHAPIDRRETLFGEVAEHLRATVPLNATDEYARRLLSEFGSPEDLAAEAFGMAAGPEPASRHRWLRPGGAVAVVVAAAGAAIALAVTGSTASTDETTVGTPAVDVSAVTPPAVALLQPGPRTTEGRAYAEYAREIDSLPALPEGVDYPDGVPPQLEPTEPVVAETGIGAVVADFTWLCIWESEYLDAYDADAFERVLDAEQALRSWGDFTPLPPEDFEGWSRNVLTPLQFDDPSGVRADRLQACNQAGIRVP</sequence>
<evidence type="ECO:0000313" key="2">
    <source>
        <dbReference type="Proteomes" id="UP000321798"/>
    </source>
</evidence>
<proteinExistence type="predicted"/>